<dbReference type="Proteomes" id="UP001470230">
    <property type="component" value="Unassembled WGS sequence"/>
</dbReference>
<dbReference type="EMBL" id="JAPFFF010000021">
    <property type="protein sequence ID" value="KAK8853982.1"/>
    <property type="molecule type" value="Genomic_DNA"/>
</dbReference>
<keyword evidence="2" id="KW-1185">Reference proteome</keyword>
<reference evidence="1 2" key="1">
    <citation type="submission" date="2024-04" db="EMBL/GenBank/DDBJ databases">
        <title>Tritrichomonas musculus Genome.</title>
        <authorList>
            <person name="Alves-Ferreira E."/>
            <person name="Grigg M."/>
            <person name="Lorenzi H."/>
            <person name="Galac M."/>
        </authorList>
    </citation>
    <scope>NUCLEOTIDE SEQUENCE [LARGE SCALE GENOMIC DNA]</scope>
    <source>
        <strain evidence="1 2">EAF2021</strain>
    </source>
</reference>
<comment type="caution">
    <text evidence="1">The sequence shown here is derived from an EMBL/GenBank/DDBJ whole genome shotgun (WGS) entry which is preliminary data.</text>
</comment>
<name>A0ABR2HWT3_9EUKA</name>
<evidence type="ECO:0000313" key="2">
    <source>
        <dbReference type="Proteomes" id="UP001470230"/>
    </source>
</evidence>
<dbReference type="InterPro" id="IPR028233">
    <property type="entry name" value="BBIP10"/>
</dbReference>
<accession>A0ABR2HWT3</accession>
<dbReference type="Pfam" id="PF14777">
    <property type="entry name" value="BBIP10"/>
    <property type="match status" value="1"/>
</dbReference>
<sequence length="71" mass="7821">MSTEDQKATVLKGFSPVASQIYLEKQPNLSLFCKPLILPLKSPNLQMLEKMEAAANANEIDIQSVLNSSDK</sequence>
<organism evidence="1 2">
    <name type="scientific">Tritrichomonas musculus</name>
    <dbReference type="NCBI Taxonomy" id="1915356"/>
    <lineage>
        <taxon>Eukaryota</taxon>
        <taxon>Metamonada</taxon>
        <taxon>Parabasalia</taxon>
        <taxon>Tritrichomonadida</taxon>
        <taxon>Tritrichomonadidae</taxon>
        <taxon>Tritrichomonas</taxon>
    </lineage>
</organism>
<proteinExistence type="predicted"/>
<evidence type="ECO:0000313" key="1">
    <source>
        <dbReference type="EMBL" id="KAK8853982.1"/>
    </source>
</evidence>
<evidence type="ECO:0008006" key="3">
    <source>
        <dbReference type="Google" id="ProtNLM"/>
    </source>
</evidence>
<protein>
    <recommendedName>
        <fullName evidence="3">BBSome-interacting protein 1</fullName>
    </recommendedName>
</protein>
<gene>
    <name evidence="1" type="ORF">M9Y10_016531</name>
</gene>